<dbReference type="InterPro" id="IPR000014">
    <property type="entry name" value="PAS"/>
</dbReference>
<keyword evidence="10" id="KW-1185">Reference proteome</keyword>
<dbReference type="PANTHER" id="PTHR47429:SF2">
    <property type="entry name" value="PROTEIN TWIN LOV 1"/>
    <property type="match status" value="1"/>
</dbReference>
<accession>A0ABY7Z198</accession>
<dbReference type="EMBL" id="CP118247">
    <property type="protein sequence ID" value="WDR07327.1"/>
    <property type="molecule type" value="Genomic_DNA"/>
</dbReference>
<sequence length="360" mass="38776">MTTDRDGIRGTGWHAYVRALEASAVPIVIADPHAADMPLVFVNSAFLALTGYGEHEVLGRNCRFLQGPKTAEADRHSIAQGLVNRVAISLEILNYKKDGSAFWNELHMAPMYDEAGGLEFFVASQIDITERKVRQQALQQALDQHTEALRLQAEETRHLAHEMTHRVRNSLSLVQSMLRLQASSLQEQSAREAIVSAMGRIEAVIEIQRTIESADDAPDARIADTLGALCAKLTQISPVPVQSQLEDVSVTRAMMMPMALIVSELVTNAQKHGFPDGRTGEITVGLAPVAGGAIQLSVQDNGVGIPKKSELDAAQGFGMKMLRGQIRQLGGALRVESGAMGSLFCVTIPVEAGTGKVPAP</sequence>
<evidence type="ECO:0000259" key="6">
    <source>
        <dbReference type="PROSITE" id="PS50109"/>
    </source>
</evidence>
<dbReference type="SMART" id="SM00086">
    <property type="entry name" value="PAC"/>
    <property type="match status" value="1"/>
</dbReference>
<dbReference type="InterPro" id="IPR036890">
    <property type="entry name" value="HATPase_C_sf"/>
</dbReference>
<dbReference type="PROSITE" id="PS50112">
    <property type="entry name" value="PAS"/>
    <property type="match status" value="1"/>
</dbReference>
<dbReference type="SMART" id="SM00091">
    <property type="entry name" value="PAS"/>
    <property type="match status" value="1"/>
</dbReference>
<dbReference type="InterPro" id="IPR000700">
    <property type="entry name" value="PAS-assoc_C"/>
</dbReference>
<dbReference type="PROSITE" id="PS50109">
    <property type="entry name" value="HIS_KIN"/>
    <property type="match status" value="1"/>
</dbReference>
<keyword evidence="4" id="KW-0288">FMN</keyword>
<comment type="catalytic activity">
    <reaction evidence="1">
        <text>ATP + protein L-histidine = ADP + protein N-phospho-L-histidine.</text>
        <dbReference type="EC" id="2.7.13.3"/>
    </reaction>
</comment>
<dbReference type="PANTHER" id="PTHR47429">
    <property type="entry name" value="PROTEIN TWIN LOV 1"/>
    <property type="match status" value="1"/>
</dbReference>
<evidence type="ECO:0000256" key="1">
    <source>
        <dbReference type="ARBA" id="ARBA00000085"/>
    </source>
</evidence>
<feature type="domain" description="PAS" evidence="7">
    <location>
        <begin position="16"/>
        <end position="61"/>
    </location>
</feature>
<dbReference type="CDD" id="cd00130">
    <property type="entry name" value="PAS"/>
    <property type="match status" value="1"/>
</dbReference>
<protein>
    <recommendedName>
        <fullName evidence="2">histidine kinase</fullName>
        <ecNumber evidence="2">2.7.13.3</ecNumber>
    </recommendedName>
</protein>
<dbReference type="Pfam" id="PF02518">
    <property type="entry name" value="HATPase_c"/>
    <property type="match status" value="1"/>
</dbReference>
<dbReference type="InterPro" id="IPR011495">
    <property type="entry name" value="Sig_transdc_His_kin_sub2_dim/P"/>
</dbReference>
<proteinExistence type="predicted"/>
<evidence type="ECO:0000256" key="4">
    <source>
        <dbReference type="ARBA" id="ARBA00022643"/>
    </source>
</evidence>
<dbReference type="InterPro" id="IPR035965">
    <property type="entry name" value="PAS-like_dom_sf"/>
</dbReference>
<keyword evidence="3" id="KW-0285">Flavoprotein</keyword>
<feature type="domain" description="PAC" evidence="8">
    <location>
        <begin position="88"/>
        <end position="140"/>
    </location>
</feature>
<organism evidence="9 10">
    <name type="scientific">Devosia rhodophyticola</name>
    <dbReference type="NCBI Taxonomy" id="3026423"/>
    <lineage>
        <taxon>Bacteria</taxon>
        <taxon>Pseudomonadati</taxon>
        <taxon>Pseudomonadota</taxon>
        <taxon>Alphaproteobacteria</taxon>
        <taxon>Hyphomicrobiales</taxon>
        <taxon>Devosiaceae</taxon>
        <taxon>Devosia</taxon>
    </lineage>
</organism>
<evidence type="ECO:0000256" key="3">
    <source>
        <dbReference type="ARBA" id="ARBA00022630"/>
    </source>
</evidence>
<evidence type="ECO:0000259" key="8">
    <source>
        <dbReference type="PROSITE" id="PS50113"/>
    </source>
</evidence>
<dbReference type="Gene3D" id="3.30.565.10">
    <property type="entry name" value="Histidine kinase-like ATPase, C-terminal domain"/>
    <property type="match status" value="1"/>
</dbReference>
<gene>
    <name evidence="9" type="ORF">PSQ90_07890</name>
</gene>
<reference evidence="9 10" key="1">
    <citation type="submission" date="2023-02" db="EMBL/GenBank/DDBJ databases">
        <title>Devosia chondri sp. nov., isolated from the phycosphere of marine algae.</title>
        <authorList>
            <person name="Kim J.M."/>
            <person name="Lee J.K."/>
            <person name="Choi B.J."/>
            <person name="Bayburt H."/>
            <person name="Jeon C.O."/>
        </authorList>
    </citation>
    <scope>NUCLEOTIDE SEQUENCE [LARGE SCALE GENOMIC DNA]</scope>
    <source>
        <strain evidence="9 10">G2-5</strain>
    </source>
</reference>
<dbReference type="SMART" id="SM00387">
    <property type="entry name" value="HATPase_c"/>
    <property type="match status" value="1"/>
</dbReference>
<dbReference type="NCBIfam" id="TIGR00229">
    <property type="entry name" value="sensory_box"/>
    <property type="match status" value="1"/>
</dbReference>
<name>A0ABY7Z198_9HYPH</name>
<keyword evidence="5" id="KW-0157">Chromophore</keyword>
<dbReference type="Pfam" id="PF07568">
    <property type="entry name" value="HisKA_2"/>
    <property type="match status" value="1"/>
</dbReference>
<evidence type="ECO:0000313" key="10">
    <source>
        <dbReference type="Proteomes" id="UP001222118"/>
    </source>
</evidence>
<evidence type="ECO:0000313" key="9">
    <source>
        <dbReference type="EMBL" id="WDR07327.1"/>
    </source>
</evidence>
<dbReference type="Pfam" id="PF13426">
    <property type="entry name" value="PAS_9"/>
    <property type="match status" value="1"/>
</dbReference>
<dbReference type="InterPro" id="IPR004358">
    <property type="entry name" value="Sig_transdc_His_kin-like_C"/>
</dbReference>
<evidence type="ECO:0000259" key="7">
    <source>
        <dbReference type="PROSITE" id="PS50112"/>
    </source>
</evidence>
<dbReference type="SUPFAM" id="SSF55785">
    <property type="entry name" value="PYP-like sensor domain (PAS domain)"/>
    <property type="match status" value="1"/>
</dbReference>
<dbReference type="InterPro" id="IPR001610">
    <property type="entry name" value="PAC"/>
</dbReference>
<dbReference type="RefSeq" id="WP_282212840.1">
    <property type="nucleotide sequence ID" value="NZ_CP118247.1"/>
</dbReference>
<dbReference type="InterPro" id="IPR003594">
    <property type="entry name" value="HATPase_dom"/>
</dbReference>
<dbReference type="Proteomes" id="UP001222118">
    <property type="component" value="Chromosome"/>
</dbReference>
<dbReference type="PRINTS" id="PR00344">
    <property type="entry name" value="BCTRLSENSOR"/>
</dbReference>
<evidence type="ECO:0000256" key="2">
    <source>
        <dbReference type="ARBA" id="ARBA00012438"/>
    </source>
</evidence>
<dbReference type="Gene3D" id="3.30.450.20">
    <property type="entry name" value="PAS domain"/>
    <property type="match status" value="1"/>
</dbReference>
<feature type="domain" description="Histidine kinase" evidence="6">
    <location>
        <begin position="162"/>
        <end position="352"/>
    </location>
</feature>
<dbReference type="EC" id="2.7.13.3" evidence="2"/>
<dbReference type="InterPro" id="IPR005467">
    <property type="entry name" value="His_kinase_dom"/>
</dbReference>
<dbReference type="PROSITE" id="PS50113">
    <property type="entry name" value="PAC"/>
    <property type="match status" value="1"/>
</dbReference>
<dbReference type="SUPFAM" id="SSF55874">
    <property type="entry name" value="ATPase domain of HSP90 chaperone/DNA topoisomerase II/histidine kinase"/>
    <property type="match status" value="1"/>
</dbReference>
<evidence type="ECO:0000256" key="5">
    <source>
        <dbReference type="ARBA" id="ARBA00022991"/>
    </source>
</evidence>